<reference evidence="3" key="1">
    <citation type="submission" date="2025-08" db="UniProtKB">
        <authorList>
            <consortium name="RefSeq"/>
        </authorList>
    </citation>
    <scope>IDENTIFICATION</scope>
    <source>
        <tissue evidence="3">Gonads</tissue>
    </source>
</reference>
<dbReference type="InterPro" id="IPR002048">
    <property type="entry name" value="EF_hand_dom"/>
</dbReference>
<dbReference type="PROSITE" id="PS50222">
    <property type="entry name" value="EF_HAND_2"/>
    <property type="match status" value="1"/>
</dbReference>
<dbReference type="OMA" id="SMLLFYR"/>
<dbReference type="AlphaFoldDB" id="A0A1S3JY57"/>
<dbReference type="Gene3D" id="1.20.890.10">
    <property type="entry name" value="cAMP-dependent protein kinase regulatory subunit, dimerization-anchoring domain"/>
    <property type="match status" value="1"/>
</dbReference>
<evidence type="ECO:0000259" key="1">
    <source>
        <dbReference type="PROSITE" id="PS50222"/>
    </source>
</evidence>
<dbReference type="Pfam" id="PF24548">
    <property type="entry name" value="EF_EFCAB10_C"/>
    <property type="match status" value="1"/>
</dbReference>
<dbReference type="GO" id="GO:0005509">
    <property type="term" value="F:calcium ion binding"/>
    <property type="evidence" value="ECO:0007669"/>
    <property type="project" value="InterPro"/>
</dbReference>
<dbReference type="RefSeq" id="XP_013415242.1">
    <property type="nucleotide sequence ID" value="XM_013559788.1"/>
</dbReference>
<dbReference type="PANTHER" id="PTHR21847">
    <property type="entry name" value="EF-HAND CALCIUM-BINDING DOMAIN-CONTAINING PROTEIN 10"/>
    <property type="match status" value="1"/>
</dbReference>
<dbReference type="STRING" id="7574.A0A1S3JY57"/>
<dbReference type="InterPro" id="IPR011992">
    <property type="entry name" value="EF-hand-dom_pair"/>
</dbReference>
<dbReference type="InterPro" id="IPR039879">
    <property type="entry name" value="EFC10"/>
</dbReference>
<dbReference type="SUPFAM" id="SSF47473">
    <property type="entry name" value="EF-hand"/>
    <property type="match status" value="1"/>
</dbReference>
<accession>A0A1S3JY57</accession>
<dbReference type="PANTHER" id="PTHR21847:SF1">
    <property type="entry name" value="EF-HAND CALCIUM-BINDING DOMAIN-CONTAINING PROTEIN 10"/>
    <property type="match status" value="1"/>
</dbReference>
<dbReference type="SUPFAM" id="SSF47391">
    <property type="entry name" value="Dimerization-anchoring domain of cAMP-dependent PK regulatory subunit"/>
    <property type="match status" value="1"/>
</dbReference>
<organism evidence="2 3">
    <name type="scientific">Lingula anatina</name>
    <name type="common">Brachiopod</name>
    <name type="synonym">Lingula unguis</name>
    <dbReference type="NCBI Taxonomy" id="7574"/>
    <lineage>
        <taxon>Eukaryota</taxon>
        <taxon>Metazoa</taxon>
        <taxon>Spiralia</taxon>
        <taxon>Lophotrochozoa</taxon>
        <taxon>Brachiopoda</taxon>
        <taxon>Linguliformea</taxon>
        <taxon>Lingulata</taxon>
        <taxon>Lingulida</taxon>
        <taxon>Linguloidea</taxon>
        <taxon>Lingulidae</taxon>
        <taxon>Lingula</taxon>
    </lineage>
</organism>
<dbReference type="InParanoid" id="A0A1S3JY57"/>
<dbReference type="Proteomes" id="UP000085678">
    <property type="component" value="Unplaced"/>
</dbReference>
<evidence type="ECO:0000313" key="2">
    <source>
        <dbReference type="Proteomes" id="UP000085678"/>
    </source>
</evidence>
<dbReference type="InterPro" id="IPR049760">
    <property type="entry name" value="DD_EFCAB10"/>
</dbReference>
<dbReference type="CDD" id="cd22976">
    <property type="entry name" value="DD_EFCAB10"/>
    <property type="match status" value="1"/>
</dbReference>
<evidence type="ECO:0000313" key="3">
    <source>
        <dbReference type="RefSeq" id="XP_013415242.1"/>
    </source>
</evidence>
<proteinExistence type="predicted"/>
<gene>
    <name evidence="3" type="primary">LOC106177105</name>
</gene>
<dbReference type="InterPro" id="IPR056587">
    <property type="entry name" value="EF_EFCAB10_C"/>
</dbReference>
<dbReference type="KEGG" id="lak:106177105"/>
<keyword evidence="2" id="KW-1185">Reference proteome</keyword>
<feature type="domain" description="EF-hand" evidence="1">
    <location>
        <begin position="68"/>
        <end position="103"/>
    </location>
</feature>
<sequence>MASDGKDKWPRQVDAHEYLKNHRILDLFDNFTAQLIYNKPEDPKKFLIDQLEKLKNARTTKLDFPCLFDESNIRSIFGMLDPTERGYITLQQYKEALMTLGVTDLDQHPAGGELDRINLDTFTREAKRGLARASATFEESK</sequence>
<dbReference type="GeneID" id="106177105"/>
<name>A0A1S3JY57_LINAN</name>
<dbReference type="OrthoDB" id="10260455at2759"/>
<protein>
    <submittedName>
        <fullName evidence="3">EF-hand calcium-binding domain-containing protein 10</fullName>
    </submittedName>
</protein>